<organism evidence="1 2">
    <name type="scientific">Streptomyces alfalfae</name>
    <dbReference type="NCBI Taxonomy" id="1642299"/>
    <lineage>
        <taxon>Bacteria</taxon>
        <taxon>Bacillati</taxon>
        <taxon>Actinomycetota</taxon>
        <taxon>Actinomycetes</taxon>
        <taxon>Kitasatosporales</taxon>
        <taxon>Streptomycetaceae</taxon>
        <taxon>Streptomyces</taxon>
    </lineage>
</organism>
<accession>A0ABM6H2F6</accession>
<keyword evidence="2" id="KW-1185">Reference proteome</keyword>
<gene>
    <name evidence="1" type="ORF">A7J05_36705</name>
</gene>
<sequence length="148" mass="15144">MIAQVLASVGQVIDRDGIGDLESDPGAYGSGQVACDVKAVLLLVVVADLQGGGAVEGVADHALAGRELPLLGHQRLKLGRDLLLLGVLQVLQERLEAGLPRCLLAQARPIRLADGVGFLQSLRSAVQAVGEDRAVVAGPGAEAGWSVA</sequence>
<evidence type="ECO:0000313" key="2">
    <source>
        <dbReference type="Proteomes" id="UP000187191"/>
    </source>
</evidence>
<protein>
    <submittedName>
        <fullName evidence="1">Uncharacterized protein</fullName>
    </submittedName>
</protein>
<name>A0ABM6H2F6_9ACTN</name>
<proteinExistence type="predicted"/>
<reference evidence="1 2" key="1">
    <citation type="submission" date="2016-05" db="EMBL/GenBank/DDBJ databases">
        <authorList>
            <person name="Gu J."/>
        </authorList>
    </citation>
    <scope>NUCLEOTIDE SEQUENCE [LARGE SCALE GENOMIC DNA]</scope>
    <source>
        <strain evidence="1 2">ACCC40021</strain>
    </source>
</reference>
<evidence type="ECO:0000313" key="1">
    <source>
        <dbReference type="EMBL" id="APY90457.1"/>
    </source>
</evidence>
<dbReference type="EMBL" id="CP015588">
    <property type="protein sequence ID" value="APY90457.1"/>
    <property type="molecule type" value="Genomic_DNA"/>
</dbReference>
<dbReference type="Proteomes" id="UP000187191">
    <property type="component" value="Chromosome"/>
</dbReference>